<feature type="domain" description="Aminoglycoside phosphotransferase" evidence="2">
    <location>
        <begin position="31"/>
        <end position="236"/>
    </location>
</feature>
<dbReference type="PANTHER" id="PTHR21064">
    <property type="entry name" value="AMINOGLYCOSIDE PHOSPHOTRANSFERASE DOMAIN-CONTAINING PROTEIN-RELATED"/>
    <property type="match status" value="1"/>
</dbReference>
<evidence type="ECO:0000313" key="3">
    <source>
        <dbReference type="EMBL" id="GIN61307.1"/>
    </source>
</evidence>
<dbReference type="InterPro" id="IPR050249">
    <property type="entry name" value="Pseudomonas-type_ThrB"/>
</dbReference>
<dbReference type="SUPFAM" id="SSF56112">
    <property type="entry name" value="Protein kinase-like (PK-like)"/>
    <property type="match status" value="1"/>
</dbReference>
<dbReference type="InterPro" id="IPR002575">
    <property type="entry name" value="Aminoglycoside_PTrfase"/>
</dbReference>
<reference evidence="3" key="1">
    <citation type="submission" date="2021-03" db="EMBL/GenBank/DDBJ databases">
        <title>Antimicrobial resistance genes in bacteria isolated from Japanese honey, and their potential for conferring macrolide and lincosamide resistance in the American foulbrood pathogen Paenibacillus larvae.</title>
        <authorList>
            <person name="Okamoto M."/>
            <person name="Kumagai M."/>
            <person name="Kanamori H."/>
            <person name="Takamatsu D."/>
        </authorList>
    </citation>
    <scope>NUCLEOTIDE SEQUENCE</scope>
    <source>
        <strain evidence="3">J27TS8</strain>
    </source>
</reference>
<sequence>MEKRVADVFTDEIMKTAFQQFSIQKEMQKLGDFENYVYEVVKNKQSYILRLTHSSHRSQESICSELDWINYLHNCGMNVPKVYETVKGKLVAAIRARDGSYFFGSLFSKAPGSPVKVNDENFSKKLFYQWGSTIGKIHSATKEYHRGEGVKERLHWNEDELLAIERYIPKEEELVISNAKKLIANIERLERTADQYGLIHSDLHQGNFFYDGKDIHVFDFDDCCFHWFCSDIAIPIYYATLFRYPDNKKGERDAFASIFLESFIAGYTTENNLPDDWIKQVLLFLRLRDVTLYSVFHKKIATEDRSERVKALLKEIRARIERNEPLIKL</sequence>
<dbReference type="OrthoDB" id="4030632at2"/>
<protein>
    <recommendedName>
        <fullName evidence="2">Aminoglycoside phosphotransferase domain-containing protein</fullName>
    </recommendedName>
</protein>
<dbReference type="EMBL" id="BORC01000002">
    <property type="protein sequence ID" value="GIN61307.1"/>
    <property type="molecule type" value="Genomic_DNA"/>
</dbReference>
<comment type="similarity">
    <text evidence="1">Belongs to the pseudomonas-type ThrB family.</text>
</comment>
<accession>A0A919WGF2</accession>
<evidence type="ECO:0000313" key="4">
    <source>
        <dbReference type="Proteomes" id="UP000682111"/>
    </source>
</evidence>
<organism evidence="3 4">
    <name type="scientific">Robertmurraya siralis</name>
    <dbReference type="NCBI Taxonomy" id="77777"/>
    <lineage>
        <taxon>Bacteria</taxon>
        <taxon>Bacillati</taxon>
        <taxon>Bacillota</taxon>
        <taxon>Bacilli</taxon>
        <taxon>Bacillales</taxon>
        <taxon>Bacillaceae</taxon>
        <taxon>Robertmurraya</taxon>
    </lineage>
</organism>
<dbReference type="RefSeq" id="WP_095313581.1">
    <property type="nucleotide sequence ID" value="NZ_BORC01000002.1"/>
</dbReference>
<name>A0A919WGF2_9BACI</name>
<gene>
    <name evidence="3" type="ORF">J27TS8_13000</name>
</gene>
<evidence type="ECO:0000259" key="2">
    <source>
        <dbReference type="Pfam" id="PF01636"/>
    </source>
</evidence>
<dbReference type="GO" id="GO:0004413">
    <property type="term" value="F:homoserine kinase activity"/>
    <property type="evidence" value="ECO:0007669"/>
    <property type="project" value="TreeGrafter"/>
</dbReference>
<dbReference type="GO" id="GO:0009088">
    <property type="term" value="P:threonine biosynthetic process"/>
    <property type="evidence" value="ECO:0007669"/>
    <property type="project" value="TreeGrafter"/>
</dbReference>
<keyword evidence="4" id="KW-1185">Reference proteome</keyword>
<dbReference type="Gene3D" id="3.30.200.20">
    <property type="entry name" value="Phosphorylase Kinase, domain 1"/>
    <property type="match status" value="1"/>
</dbReference>
<dbReference type="Proteomes" id="UP000682111">
    <property type="component" value="Unassembled WGS sequence"/>
</dbReference>
<dbReference type="Gene3D" id="3.90.1200.10">
    <property type="match status" value="1"/>
</dbReference>
<dbReference type="AlphaFoldDB" id="A0A919WGF2"/>
<comment type="caution">
    <text evidence="3">The sequence shown here is derived from an EMBL/GenBank/DDBJ whole genome shotgun (WGS) entry which is preliminary data.</text>
</comment>
<dbReference type="PANTHER" id="PTHR21064:SF6">
    <property type="entry name" value="AMINOGLYCOSIDE PHOSPHOTRANSFERASE DOMAIN-CONTAINING PROTEIN"/>
    <property type="match status" value="1"/>
</dbReference>
<evidence type="ECO:0000256" key="1">
    <source>
        <dbReference type="ARBA" id="ARBA00038240"/>
    </source>
</evidence>
<dbReference type="InterPro" id="IPR011009">
    <property type="entry name" value="Kinase-like_dom_sf"/>
</dbReference>
<proteinExistence type="inferred from homology"/>
<dbReference type="Pfam" id="PF01636">
    <property type="entry name" value="APH"/>
    <property type="match status" value="1"/>
</dbReference>